<dbReference type="Proteomes" id="UP001233172">
    <property type="component" value="Unassembled WGS sequence"/>
</dbReference>
<accession>A0AAD8C1P1</accession>
<proteinExistence type="predicted"/>
<feature type="chain" id="PRO_5041900446" evidence="1">
    <location>
        <begin position="29"/>
        <end position="87"/>
    </location>
</feature>
<dbReference type="AlphaFoldDB" id="A0AAD8C1P1"/>
<gene>
    <name evidence="2" type="ORF">Bpfe_006317</name>
</gene>
<evidence type="ECO:0000256" key="1">
    <source>
        <dbReference type="SAM" id="SignalP"/>
    </source>
</evidence>
<name>A0AAD8C1P1_BIOPF</name>
<evidence type="ECO:0000313" key="2">
    <source>
        <dbReference type="EMBL" id="KAK0064132.1"/>
    </source>
</evidence>
<sequence length="87" mass="10350">MIRRKWKKFLKFLLSSVIVSFFFLLVIASTEQMCPPEGCGQPGKFIQKLPQRVIRPNSEVKRFLRWTGFFNDLTWQDTDDSFFKPCK</sequence>
<keyword evidence="3" id="KW-1185">Reference proteome</keyword>
<reference evidence="2" key="1">
    <citation type="journal article" date="2023" name="PLoS Negl. Trop. Dis.">
        <title>A genome sequence for Biomphalaria pfeifferi, the major vector snail for the human-infecting parasite Schistosoma mansoni.</title>
        <authorList>
            <person name="Bu L."/>
            <person name="Lu L."/>
            <person name="Laidemitt M.R."/>
            <person name="Zhang S.M."/>
            <person name="Mutuku M."/>
            <person name="Mkoji G."/>
            <person name="Steinauer M."/>
            <person name="Loker E.S."/>
        </authorList>
    </citation>
    <scope>NUCLEOTIDE SEQUENCE</scope>
    <source>
        <strain evidence="2">KasaAsao</strain>
    </source>
</reference>
<feature type="non-terminal residue" evidence="2">
    <location>
        <position position="87"/>
    </location>
</feature>
<keyword evidence="1" id="KW-0732">Signal</keyword>
<evidence type="ECO:0000313" key="3">
    <source>
        <dbReference type="Proteomes" id="UP001233172"/>
    </source>
</evidence>
<dbReference type="EMBL" id="JASAOG010000018">
    <property type="protein sequence ID" value="KAK0064132.1"/>
    <property type="molecule type" value="Genomic_DNA"/>
</dbReference>
<feature type="signal peptide" evidence="1">
    <location>
        <begin position="1"/>
        <end position="28"/>
    </location>
</feature>
<comment type="caution">
    <text evidence="2">The sequence shown here is derived from an EMBL/GenBank/DDBJ whole genome shotgun (WGS) entry which is preliminary data.</text>
</comment>
<organism evidence="2 3">
    <name type="scientific">Biomphalaria pfeifferi</name>
    <name type="common">Bloodfluke planorb</name>
    <name type="synonym">Freshwater snail</name>
    <dbReference type="NCBI Taxonomy" id="112525"/>
    <lineage>
        <taxon>Eukaryota</taxon>
        <taxon>Metazoa</taxon>
        <taxon>Spiralia</taxon>
        <taxon>Lophotrochozoa</taxon>
        <taxon>Mollusca</taxon>
        <taxon>Gastropoda</taxon>
        <taxon>Heterobranchia</taxon>
        <taxon>Euthyneura</taxon>
        <taxon>Panpulmonata</taxon>
        <taxon>Hygrophila</taxon>
        <taxon>Lymnaeoidea</taxon>
        <taxon>Planorbidae</taxon>
        <taxon>Biomphalaria</taxon>
    </lineage>
</organism>
<protein>
    <submittedName>
        <fullName evidence="2">Alpha-(1 3)-fucosyltransferase 7</fullName>
    </submittedName>
</protein>
<reference evidence="2" key="2">
    <citation type="submission" date="2023-04" db="EMBL/GenBank/DDBJ databases">
        <authorList>
            <person name="Bu L."/>
            <person name="Lu L."/>
            <person name="Laidemitt M.R."/>
            <person name="Zhang S.M."/>
            <person name="Mutuku M."/>
            <person name="Mkoji G."/>
            <person name="Steinauer M."/>
            <person name="Loker E.S."/>
        </authorList>
    </citation>
    <scope>NUCLEOTIDE SEQUENCE</scope>
    <source>
        <strain evidence="2">KasaAsao</strain>
        <tissue evidence="2">Whole Snail</tissue>
    </source>
</reference>